<organism evidence="21 22">
    <name type="scientific">Dimorphilus gyrociliatus</name>
    <dbReference type="NCBI Taxonomy" id="2664684"/>
    <lineage>
        <taxon>Eukaryota</taxon>
        <taxon>Metazoa</taxon>
        <taxon>Spiralia</taxon>
        <taxon>Lophotrochozoa</taxon>
        <taxon>Annelida</taxon>
        <taxon>Polychaeta</taxon>
        <taxon>Polychaeta incertae sedis</taxon>
        <taxon>Dinophilidae</taxon>
        <taxon>Dimorphilus</taxon>
    </lineage>
</organism>
<dbReference type="InterPro" id="IPR056899">
    <property type="entry name" value="Ig_NUP210_9th"/>
</dbReference>
<accession>A0A7I8VTY0</accession>
<keyword evidence="8" id="KW-0539">Nucleus</keyword>
<dbReference type="Pfam" id="PF26182">
    <property type="entry name" value="Ig_NUP210_5th"/>
    <property type="match status" value="1"/>
</dbReference>
<evidence type="ECO:0000256" key="11">
    <source>
        <dbReference type="SAM" id="SignalP"/>
    </source>
</evidence>
<dbReference type="InterPro" id="IPR056898">
    <property type="entry name" value="Ig_NUP210_6th"/>
</dbReference>
<evidence type="ECO:0000256" key="3">
    <source>
        <dbReference type="ARBA" id="ARBA00022692"/>
    </source>
</evidence>
<evidence type="ECO:0000256" key="5">
    <source>
        <dbReference type="ARBA" id="ARBA00022989"/>
    </source>
</evidence>
<feature type="domain" description="NUP210 Ig-like" evidence="16">
    <location>
        <begin position="121"/>
        <end position="229"/>
    </location>
</feature>
<dbReference type="Pfam" id="PF22959">
    <property type="entry name" value="Ig_NUP210_15th"/>
    <property type="match status" value="1"/>
</dbReference>
<evidence type="ECO:0000259" key="13">
    <source>
        <dbReference type="Pfam" id="PF22962"/>
    </source>
</evidence>
<dbReference type="InterPro" id="IPR055097">
    <property type="entry name" value="Ig_NUP210_2nd"/>
</dbReference>
<sequence length="1856" mass="206776">MFAGKIIFLFFSLKVLIDGAKLNTPKVLLPYYASEASNTTLKVSGEGCFQWTSSRNDIATINPVFQTNGNDQKCAKSAVVTAVSRFPQRRTSVITAKDEVSGMVLTCNVIVDDIYSIDMETTTRELYLDDSPLQLIITAHDNEGNTFSSLEGVEFKWTLQPDEGFDMDPNKIIRFLPFSHSSYKSSSWSVRHLEETGRQGYTVLLEGIKTGTAKVNTKVVAPAFSKVQATTIRLVVIANVVLEPSLAFVLPKSILTFKVSVLKQGRAYDMNDDQFELETKEEDFLKLNYGTCCSFTALKVGESEVILHHVGVKIRDGFHEPSARIVIETAKYLSVVIMPDNIWVLEKHRTYTIVVHVYCQKDEKMIMPDNYEMRTNIPEEYFEVLQSSKNQSYFVVRALKSGHTLIKAQMDNIIDGHTPSTVSRTVEGEQSATIFEPLRVKPNEVFFPFFPDVPAAYSYNLKATGGSGSYTWKSNDTSVCTVQQDGKLESGNGETAVITATDERNRNHFATAVVRVVPPGGVQFRPHKVEAVIGESLELDIDLLTKDRQSFAVCTKAPFEFRIREKDIFVLDEGIYPSERGCGMIRVKALIQGYTEVTVELPTHGIKAAITIAAYEPLALTMPNDYIILSPGSSFPVNFENGPRPWILEPGSFDPKIIINNPEFLDARYEPTGFEKHTVRAVCLNFGENSFSLQIGNAKTKSNPLPVISSLNFTVFCSPVASMDLYPVINRPRDMSQCPLESLASKTRLPVFSSHAITFNLRIFDSQRRLFDNSSSLDIKWGVSDRKKANFLNEFPQNDTSKSLSIQDQLGDLTATAYIKEFKRSYLEHHSAKVSQILDRKVEQSVELIIVEQVKVEPKYAKLYNHPNNVLNINIKGGSKFFDVKASPQEIVDVHLIKGDQPQLELRPLKEGQTVVTVSDLCLASDLAQATITVSDVNNIIVDVPDKVQLHQHIKAIVRVLDVNNAEILASNFDQMRLRPKLGSNIISLKKSRDKLNPNAIEMEFLVTGEATGFTSLAFEAISPSGAELYSNPITIQVFPPVTIDPEVITMIVHSSFQVSISGGPKPRAEIISNINDENVAKTTTEGLITALKLGETRLSVNCYIKSNGKQVHLSSHTVQVFVVKITSLKLWTPLSSFYVGNEMPIYPIPFSKHTKTELNAMTFGTVGLKFTWNISDSKAVDLRHLMQQTGMNYQVTDVNNMAMRLRAHESGTVFVTLKITSSYPDQLDKDELIDRIEITVRDRFRMIIPPMIIDEILITPDTKATLRGKYENVKFSVVQQTSKLSINDDGTLISGSETGFCTLYVSDMDNNTLTQILVRVKKPSYIMLSNKNQMATKRPISVVPKGVNLNFTITVHDNNGDIFTFADMIVKTRTSRPDVGRVSKDDSLAIDFRALNTGHTLSEIWFESNKERISDYVSLNVGDVLIPSNAKIMIGQVLCFVSPFKKIREELWLAKSDQQSVTITREGIATGTSLGLATISYLVDGLVMQSNVEVMDINNVAFTGGSSDNLVIPIEKNFTNVVTLPVKLSSQHLSNSEVFDKNCDRAKLQLTYIEEKLPISCSASLEVLEEPYGTHLEARDFVHVEAGIDYATNSYVCRLRALSVRKADSSWAKLQAKIFVEASVENQLSCITPLSLRLPIYVNVERITIATDGTESLFFVVATSTVLDEVSIKVANEKLLTIKEQVKDSKNGELKVYVAVKCIHCLSRIVEEEFASDIHIDSPLTKESVTVKVFVKKSYEPREEHISNIFPSMSTTSLLIALILVLCIFIILALRSTNSVEDKMRQPSMSNQMNNSTNGSSLSPTRAPTPFLWSAAKLSSPPSPANAYSPMSPTRFSPPDNLRHRNYSLNTSNSR</sequence>
<dbReference type="SUPFAM" id="SSF49373">
    <property type="entry name" value="Invasin/intimin cell-adhesion fragments"/>
    <property type="match status" value="1"/>
</dbReference>
<feature type="transmembrane region" description="Helical" evidence="10">
    <location>
        <begin position="1757"/>
        <end position="1775"/>
    </location>
</feature>
<feature type="domain" description="NUP210 Ig-like" evidence="15">
    <location>
        <begin position="20"/>
        <end position="112"/>
    </location>
</feature>
<dbReference type="InterPro" id="IPR008964">
    <property type="entry name" value="Invasin/intimin_cell_adhesion"/>
</dbReference>
<feature type="domain" description="NUP210 Ig-like" evidence="13">
    <location>
        <begin position="622"/>
        <end position="718"/>
    </location>
</feature>
<evidence type="ECO:0000259" key="16">
    <source>
        <dbReference type="Pfam" id="PF22969"/>
    </source>
</evidence>
<dbReference type="Pfam" id="PF24991">
    <property type="entry name" value="Ig_NUP210_4th"/>
    <property type="match status" value="1"/>
</dbReference>
<feature type="domain" description="NUP210 Ig-like" evidence="14">
    <location>
        <begin position="238"/>
        <end position="327"/>
    </location>
</feature>
<dbReference type="InterPro" id="IPR045197">
    <property type="entry name" value="NUP210-like"/>
</dbReference>
<feature type="domain" description="NUP210 Ig-like" evidence="18">
    <location>
        <begin position="523"/>
        <end position="600"/>
    </location>
</feature>
<evidence type="ECO:0000259" key="12">
    <source>
        <dbReference type="Pfam" id="PF22959"/>
    </source>
</evidence>
<dbReference type="Pfam" id="PF22967">
    <property type="entry name" value="Ig_NUP210_1st"/>
    <property type="match status" value="1"/>
</dbReference>
<evidence type="ECO:0000256" key="2">
    <source>
        <dbReference type="ARBA" id="ARBA00007313"/>
    </source>
</evidence>
<keyword evidence="6 10" id="KW-0472">Membrane</keyword>
<dbReference type="InterPro" id="IPR055098">
    <property type="entry name" value="Ig_NUP210_3rd"/>
</dbReference>
<reference evidence="21 22" key="1">
    <citation type="submission" date="2020-08" db="EMBL/GenBank/DDBJ databases">
        <authorList>
            <person name="Hejnol A."/>
        </authorList>
    </citation>
    <scope>NUCLEOTIDE SEQUENCE [LARGE SCALE GENOMIC DNA]</scope>
</reference>
<feature type="domain" description="NUP210 Ig-like" evidence="17">
    <location>
        <begin position="856"/>
        <end position="934"/>
    </location>
</feature>
<dbReference type="GO" id="GO:0005643">
    <property type="term" value="C:nuclear pore"/>
    <property type="evidence" value="ECO:0007669"/>
    <property type="project" value="TreeGrafter"/>
</dbReference>
<dbReference type="InterPro" id="IPR058779">
    <property type="entry name" value="Ig_NUP210_13th"/>
</dbReference>
<dbReference type="Pfam" id="PF24902">
    <property type="entry name" value="Ig_NUP210_9th"/>
    <property type="match status" value="1"/>
</dbReference>
<evidence type="ECO:0000259" key="19">
    <source>
        <dbReference type="Pfam" id="PF24991"/>
    </source>
</evidence>
<evidence type="ECO:0000256" key="7">
    <source>
        <dbReference type="ARBA" id="ARBA00023180"/>
    </source>
</evidence>
<evidence type="ECO:0000313" key="21">
    <source>
        <dbReference type="EMBL" id="CAD5118881.1"/>
    </source>
</evidence>
<evidence type="ECO:0000259" key="17">
    <source>
        <dbReference type="Pfam" id="PF24902"/>
    </source>
</evidence>
<keyword evidence="3 10" id="KW-0812">Transmembrane</keyword>
<comment type="subcellular location">
    <subcellularLocation>
        <location evidence="1">Nucleus membrane</location>
        <topology evidence="1">Single-pass membrane protein</topology>
    </subcellularLocation>
</comment>
<dbReference type="EMBL" id="CAJFCJ010000009">
    <property type="protein sequence ID" value="CAD5118881.1"/>
    <property type="molecule type" value="Genomic_DNA"/>
</dbReference>
<feature type="domain" description="NUP210 Ig-like" evidence="20">
    <location>
        <begin position="1127"/>
        <end position="1241"/>
    </location>
</feature>
<dbReference type="InterPro" id="IPR055094">
    <property type="entry name" value="NUP210_Ig15"/>
</dbReference>
<protein>
    <submittedName>
        <fullName evidence="21">DgyrCDS7557</fullName>
    </submittedName>
</protein>
<evidence type="ECO:0000259" key="18">
    <source>
        <dbReference type="Pfam" id="PF24935"/>
    </source>
</evidence>
<keyword evidence="4 11" id="KW-0732">Signal</keyword>
<keyword evidence="22" id="KW-1185">Reference proteome</keyword>
<feature type="region of interest" description="Disordered" evidence="9">
    <location>
        <begin position="1784"/>
        <end position="1856"/>
    </location>
</feature>
<dbReference type="OrthoDB" id="361283at2759"/>
<evidence type="ECO:0000256" key="10">
    <source>
        <dbReference type="SAM" id="Phobius"/>
    </source>
</evidence>
<dbReference type="Pfam" id="PF22962">
    <property type="entry name" value="Ig_NUP210_7th"/>
    <property type="match status" value="1"/>
</dbReference>
<evidence type="ECO:0000256" key="8">
    <source>
        <dbReference type="ARBA" id="ARBA00023242"/>
    </source>
</evidence>
<evidence type="ECO:0000259" key="14">
    <source>
        <dbReference type="Pfam" id="PF22963"/>
    </source>
</evidence>
<gene>
    <name evidence="21" type="ORF">DGYR_LOCUS7191</name>
</gene>
<dbReference type="PANTHER" id="PTHR23019">
    <property type="entry name" value="NUCLEAR PORE MEMBRANE GLYCOPROTEIN GP210-RELATED"/>
    <property type="match status" value="1"/>
</dbReference>
<evidence type="ECO:0000259" key="20">
    <source>
        <dbReference type="Pfam" id="PF26181"/>
    </source>
</evidence>
<dbReference type="Pfam" id="PF24935">
    <property type="entry name" value="Ig_NUP210_6th"/>
    <property type="match status" value="1"/>
</dbReference>
<dbReference type="Pfam" id="PF22969">
    <property type="entry name" value="Ig_NUP210_2nd"/>
    <property type="match status" value="1"/>
</dbReference>
<evidence type="ECO:0000256" key="9">
    <source>
        <dbReference type="SAM" id="MobiDB-lite"/>
    </source>
</evidence>
<feature type="signal peptide" evidence="11">
    <location>
        <begin position="1"/>
        <end position="19"/>
    </location>
</feature>
<feature type="chain" id="PRO_5029773752" evidence="11">
    <location>
        <begin position="20"/>
        <end position="1856"/>
    </location>
</feature>
<keyword evidence="5 10" id="KW-1133">Transmembrane helix</keyword>
<evidence type="ECO:0000256" key="4">
    <source>
        <dbReference type="ARBA" id="ARBA00022729"/>
    </source>
</evidence>
<evidence type="ECO:0000259" key="15">
    <source>
        <dbReference type="Pfam" id="PF22967"/>
    </source>
</evidence>
<feature type="compositionally biased region" description="Low complexity" evidence="9">
    <location>
        <begin position="1815"/>
        <end position="1834"/>
    </location>
</feature>
<dbReference type="PANTHER" id="PTHR23019:SF0">
    <property type="entry name" value="NUCLEAR PORE MEMBRANE GLYCOPROTEIN 210"/>
    <property type="match status" value="1"/>
</dbReference>
<proteinExistence type="inferred from homology"/>
<feature type="compositionally biased region" description="Polar residues" evidence="9">
    <location>
        <begin position="1788"/>
        <end position="1807"/>
    </location>
</feature>
<evidence type="ECO:0000256" key="6">
    <source>
        <dbReference type="ARBA" id="ARBA00023136"/>
    </source>
</evidence>
<dbReference type="InterPro" id="IPR055096">
    <property type="entry name" value="Ig_NUP210_1st"/>
</dbReference>
<dbReference type="GO" id="GO:0031965">
    <property type="term" value="C:nuclear membrane"/>
    <property type="evidence" value="ECO:0007669"/>
    <property type="project" value="UniProtKB-SubCell"/>
</dbReference>
<keyword evidence="7" id="KW-0325">Glycoprotein</keyword>
<evidence type="ECO:0000256" key="1">
    <source>
        <dbReference type="ARBA" id="ARBA00004590"/>
    </source>
</evidence>
<dbReference type="Pfam" id="PF26181">
    <property type="entry name" value="Ig_NUP210_13th"/>
    <property type="match status" value="1"/>
</dbReference>
<dbReference type="InterPro" id="IPR055099">
    <property type="entry name" value="Ig_NUP210_7th"/>
</dbReference>
<feature type="domain" description="NUP210 Ig-like" evidence="12">
    <location>
        <begin position="1324"/>
        <end position="1422"/>
    </location>
</feature>
<dbReference type="Pfam" id="PF22963">
    <property type="entry name" value="Ig_NUP210_3rd"/>
    <property type="match status" value="1"/>
</dbReference>
<comment type="similarity">
    <text evidence="2">Belongs to the NUP210 family.</text>
</comment>
<dbReference type="Proteomes" id="UP000549394">
    <property type="component" value="Unassembled WGS sequence"/>
</dbReference>
<evidence type="ECO:0000313" key="22">
    <source>
        <dbReference type="Proteomes" id="UP000549394"/>
    </source>
</evidence>
<name>A0A7I8VTY0_9ANNE</name>
<feature type="domain" description="NUP210 fourth Ig-like" evidence="19">
    <location>
        <begin position="341"/>
        <end position="416"/>
    </location>
</feature>
<dbReference type="Gene3D" id="2.60.40.1080">
    <property type="match status" value="1"/>
</dbReference>
<comment type="caution">
    <text evidence="21">The sequence shown here is derived from an EMBL/GenBank/DDBJ whole genome shotgun (WGS) entry which is preliminary data.</text>
</comment>
<dbReference type="InterPro" id="IPR056897">
    <property type="entry name" value="Ig_NUP210_4th"/>
</dbReference>